<dbReference type="InterPro" id="IPR001387">
    <property type="entry name" value="Cro/C1-type_HTH"/>
</dbReference>
<evidence type="ECO:0000313" key="4">
    <source>
        <dbReference type="Proteomes" id="UP001243846"/>
    </source>
</evidence>
<evidence type="ECO:0000313" key="3">
    <source>
        <dbReference type="EMBL" id="MDN3712192.1"/>
    </source>
</evidence>
<evidence type="ECO:0000256" key="1">
    <source>
        <dbReference type="SAM" id="MobiDB-lite"/>
    </source>
</evidence>
<dbReference type="PROSITE" id="PS50943">
    <property type="entry name" value="HTH_CROC1"/>
    <property type="match status" value="1"/>
</dbReference>
<gene>
    <name evidence="3" type="ORF">QWZ10_11015</name>
</gene>
<dbReference type="EMBL" id="JAUFRC010000001">
    <property type="protein sequence ID" value="MDN3712192.1"/>
    <property type="molecule type" value="Genomic_DNA"/>
</dbReference>
<dbReference type="InterPro" id="IPR010982">
    <property type="entry name" value="Lambda_DNA-bd_dom_sf"/>
</dbReference>
<comment type="caution">
    <text evidence="3">The sequence shown here is derived from an EMBL/GenBank/DDBJ whole genome shotgun (WGS) entry which is preliminary data.</text>
</comment>
<dbReference type="Pfam" id="PF01381">
    <property type="entry name" value="HTH_3"/>
    <property type="match status" value="1"/>
</dbReference>
<protein>
    <submittedName>
        <fullName evidence="3">Helix-turn-helix domain-containing protein</fullName>
    </submittedName>
</protein>
<feature type="region of interest" description="Disordered" evidence="1">
    <location>
        <begin position="156"/>
        <end position="179"/>
    </location>
</feature>
<keyword evidence="4" id="KW-1185">Reference proteome</keyword>
<feature type="domain" description="HTH cro/C1-type" evidence="2">
    <location>
        <begin position="17"/>
        <end position="73"/>
    </location>
</feature>
<reference evidence="4" key="1">
    <citation type="journal article" date="2019" name="Int. J. Syst. Evol. Microbiol.">
        <title>The Global Catalogue of Microorganisms (GCM) 10K type strain sequencing project: providing services to taxonomists for standard genome sequencing and annotation.</title>
        <authorList>
            <consortium name="The Broad Institute Genomics Platform"/>
            <consortium name="The Broad Institute Genome Sequencing Center for Infectious Disease"/>
            <person name="Wu L."/>
            <person name="Ma J."/>
        </authorList>
    </citation>
    <scope>NUCLEOTIDE SEQUENCE [LARGE SCALE GENOMIC DNA]</scope>
    <source>
        <strain evidence="4">CECT 8482</strain>
    </source>
</reference>
<name>A0ABT8D9T8_9RHOB</name>
<dbReference type="SMART" id="SM00530">
    <property type="entry name" value="HTH_XRE"/>
    <property type="match status" value="1"/>
</dbReference>
<organism evidence="3 4">
    <name type="scientific">Paracoccus cavernae</name>
    <dbReference type="NCBI Taxonomy" id="1571207"/>
    <lineage>
        <taxon>Bacteria</taxon>
        <taxon>Pseudomonadati</taxon>
        <taxon>Pseudomonadota</taxon>
        <taxon>Alphaproteobacteria</taxon>
        <taxon>Rhodobacterales</taxon>
        <taxon>Paracoccaceae</taxon>
        <taxon>Paracoccus</taxon>
    </lineage>
</organism>
<accession>A0ABT8D9T8</accession>
<dbReference type="SUPFAM" id="SSF47413">
    <property type="entry name" value="lambda repressor-like DNA-binding domains"/>
    <property type="match status" value="1"/>
</dbReference>
<evidence type="ECO:0000259" key="2">
    <source>
        <dbReference type="PROSITE" id="PS50943"/>
    </source>
</evidence>
<dbReference type="Gene3D" id="1.10.260.40">
    <property type="entry name" value="lambda repressor-like DNA-binding domains"/>
    <property type="match status" value="1"/>
</dbReference>
<sequence>MQQTVRMESKDPFLEGLRQIFAARQDLKPATIAVAAGLDNSTLRKLLSGSNSSPRVETAKRIADAVGYPLSDIIALGESNAPSKTIETAEKLYRLDPTLLEEALKYALFLQSQQIDLRSKSLISRRRAQESGCSCARTATGSVKAFRNESSSLRASGLRLRTSRNTSERLDTTPPNRFSTPMVVRRLRNDKNKT</sequence>
<proteinExistence type="predicted"/>
<dbReference type="Proteomes" id="UP001243846">
    <property type="component" value="Unassembled WGS sequence"/>
</dbReference>